<feature type="transmembrane region" description="Helical" evidence="5">
    <location>
        <begin position="46"/>
        <end position="70"/>
    </location>
</feature>
<sequence length="114" mass="11992">MDPFSTHQPDDAGLQPERTGLAWNRTFVVLAATIGMLALQAFRDGVHIAIVATLGLLAALVLTSSTRISLLRSHRARLAFANPTARVAPTPLLALAAAAAALALASLALILFRR</sequence>
<organism evidence="7">
    <name type="scientific">freshwater metagenome</name>
    <dbReference type="NCBI Taxonomy" id="449393"/>
    <lineage>
        <taxon>unclassified sequences</taxon>
        <taxon>metagenomes</taxon>
        <taxon>ecological metagenomes</taxon>
    </lineage>
</organism>
<accession>A0A6J7M0H8</accession>
<evidence type="ECO:0000256" key="4">
    <source>
        <dbReference type="ARBA" id="ARBA00023136"/>
    </source>
</evidence>
<dbReference type="AlphaFoldDB" id="A0A6J7M0H8"/>
<gene>
    <name evidence="7" type="ORF">UFOPK3957_00078</name>
</gene>
<evidence type="ECO:0000313" key="7">
    <source>
        <dbReference type="EMBL" id="CAB4973718.1"/>
    </source>
</evidence>
<evidence type="ECO:0000256" key="5">
    <source>
        <dbReference type="SAM" id="Phobius"/>
    </source>
</evidence>
<name>A0A6J7M0H8_9ZZZZ</name>
<feature type="domain" description="DUF202" evidence="6">
    <location>
        <begin position="12"/>
        <end position="62"/>
    </location>
</feature>
<proteinExistence type="predicted"/>
<evidence type="ECO:0000259" key="6">
    <source>
        <dbReference type="Pfam" id="PF02656"/>
    </source>
</evidence>
<keyword evidence="4 5" id="KW-0472">Membrane</keyword>
<dbReference type="Pfam" id="PF02656">
    <property type="entry name" value="DUF202"/>
    <property type="match status" value="1"/>
</dbReference>
<dbReference type="EMBL" id="CAFBOM010000006">
    <property type="protein sequence ID" value="CAB4973718.1"/>
    <property type="molecule type" value="Genomic_DNA"/>
</dbReference>
<protein>
    <submittedName>
        <fullName evidence="7">Unannotated protein</fullName>
    </submittedName>
</protein>
<keyword evidence="3 5" id="KW-1133">Transmembrane helix</keyword>
<evidence type="ECO:0000256" key="3">
    <source>
        <dbReference type="ARBA" id="ARBA00022989"/>
    </source>
</evidence>
<evidence type="ECO:0000256" key="1">
    <source>
        <dbReference type="ARBA" id="ARBA00004127"/>
    </source>
</evidence>
<feature type="transmembrane region" description="Helical" evidence="5">
    <location>
        <begin position="90"/>
        <end position="112"/>
    </location>
</feature>
<dbReference type="GO" id="GO:0012505">
    <property type="term" value="C:endomembrane system"/>
    <property type="evidence" value="ECO:0007669"/>
    <property type="project" value="UniProtKB-SubCell"/>
</dbReference>
<feature type="transmembrane region" description="Helical" evidence="5">
    <location>
        <begin position="20"/>
        <end position="39"/>
    </location>
</feature>
<evidence type="ECO:0000256" key="2">
    <source>
        <dbReference type="ARBA" id="ARBA00022692"/>
    </source>
</evidence>
<dbReference type="InterPro" id="IPR003807">
    <property type="entry name" value="DUF202"/>
</dbReference>
<comment type="subcellular location">
    <subcellularLocation>
        <location evidence="1">Endomembrane system</location>
        <topology evidence="1">Multi-pass membrane protein</topology>
    </subcellularLocation>
</comment>
<reference evidence="7" key="1">
    <citation type="submission" date="2020-05" db="EMBL/GenBank/DDBJ databases">
        <authorList>
            <person name="Chiriac C."/>
            <person name="Salcher M."/>
            <person name="Ghai R."/>
            <person name="Kavagutti S V."/>
        </authorList>
    </citation>
    <scope>NUCLEOTIDE SEQUENCE</scope>
</reference>
<keyword evidence="2 5" id="KW-0812">Transmembrane</keyword>